<dbReference type="InterPro" id="IPR027417">
    <property type="entry name" value="P-loop_NTPase"/>
</dbReference>
<dbReference type="PROSITE" id="PS51192">
    <property type="entry name" value="HELICASE_ATP_BIND_1"/>
    <property type="match status" value="1"/>
</dbReference>
<dbReference type="GO" id="GO:0016787">
    <property type="term" value="F:hydrolase activity"/>
    <property type="evidence" value="ECO:0007669"/>
    <property type="project" value="UniProtKB-KW"/>
</dbReference>
<keyword evidence="1" id="KW-0378">Hydrolase</keyword>
<protein>
    <submittedName>
        <fullName evidence="4">SNF2 family DNA or RNA helicase</fullName>
    </submittedName>
</protein>
<evidence type="ECO:0000256" key="1">
    <source>
        <dbReference type="ARBA" id="ARBA00022801"/>
    </source>
</evidence>
<dbReference type="GO" id="GO:0004386">
    <property type="term" value="F:helicase activity"/>
    <property type="evidence" value="ECO:0007669"/>
    <property type="project" value="UniProtKB-KW"/>
</dbReference>
<dbReference type="InterPro" id="IPR049730">
    <property type="entry name" value="SNF2/RAD54-like_C"/>
</dbReference>
<dbReference type="AlphaFoldDB" id="A0A2P8GQJ1"/>
<dbReference type="Proteomes" id="UP000242682">
    <property type="component" value="Unassembled WGS sequence"/>
</dbReference>
<dbReference type="SMART" id="SM00487">
    <property type="entry name" value="DEXDc"/>
    <property type="match status" value="1"/>
</dbReference>
<evidence type="ECO:0000313" key="5">
    <source>
        <dbReference type="Proteomes" id="UP000242682"/>
    </source>
</evidence>
<dbReference type="SUPFAM" id="SSF52540">
    <property type="entry name" value="P-loop containing nucleoside triphosphate hydrolases"/>
    <property type="match status" value="2"/>
</dbReference>
<proteinExistence type="predicted"/>
<dbReference type="CDD" id="cd09179">
    <property type="entry name" value="PLDc_N_DEXD_a"/>
    <property type="match status" value="1"/>
</dbReference>
<dbReference type="Gene3D" id="3.30.870.10">
    <property type="entry name" value="Endonuclease Chain A"/>
    <property type="match status" value="1"/>
</dbReference>
<dbReference type="PANTHER" id="PTHR10799">
    <property type="entry name" value="SNF2/RAD54 HELICASE FAMILY"/>
    <property type="match status" value="1"/>
</dbReference>
<dbReference type="InterPro" id="IPR014001">
    <property type="entry name" value="Helicase_ATP-bd"/>
</dbReference>
<gene>
    <name evidence="4" type="ORF">B0H99_10751</name>
</gene>
<organism evidence="4 5">
    <name type="scientific">Planomicrobium soli</name>
    <dbReference type="NCBI Taxonomy" id="1176648"/>
    <lineage>
        <taxon>Bacteria</taxon>
        <taxon>Bacillati</taxon>
        <taxon>Bacillota</taxon>
        <taxon>Bacilli</taxon>
        <taxon>Bacillales</taxon>
        <taxon>Caryophanaceae</taxon>
        <taxon>Planomicrobium</taxon>
    </lineage>
</organism>
<dbReference type="Pfam" id="PF00271">
    <property type="entry name" value="Helicase_C"/>
    <property type="match status" value="1"/>
</dbReference>
<dbReference type="Gene3D" id="3.40.50.10810">
    <property type="entry name" value="Tandem AAA-ATPase domain"/>
    <property type="match status" value="1"/>
</dbReference>
<dbReference type="Pfam" id="PF00176">
    <property type="entry name" value="SNF2-rel_dom"/>
    <property type="match status" value="1"/>
</dbReference>
<feature type="domain" description="Helicase C-terminal" evidence="3">
    <location>
        <begin position="672"/>
        <end position="827"/>
    </location>
</feature>
<evidence type="ECO:0000313" key="4">
    <source>
        <dbReference type="EMBL" id="PSL36230.1"/>
    </source>
</evidence>
<sequence>MFNELLLKSTYYTTTSDITEEFYNPVLSMAVKYDRVSGYFSSKAFAAYSKGLEGLVKNNGRFRLIISEEISESDFELIKNGYDLREKLISNLSKKLNEELLPEEKKNFYNLAHLIATGYVDIKIGFKKGGLFHSKFGVCEDADQNLIYFTGSNNETQAAINHNYESFDLTTSWLSSAFDQQKIFQAKDEFEKLWNNKAQGLNVFIKEIDEIIKRKIIQYDKGRLILDVEMLEEDCLILTLEEDNLVLQDNLVSYEINPKDFAIAKKLKSYFDGGFPNFRNDLTYIDIRRIITIFNDYSAKKSFRFVVSKKLLDYIDKQQYWIEERSHYGLFIKNKDPKIISDFKKFESIVMQELKRPLREQQMWSAFYMHQMKKSANFSVPGSGKTSMIYGLFAYLNSSEINRVDKIIMIGPKNSFLSWKLEFQENFGDKKTLKVLDIHEEEGAEVQLRINSASKNLILINYESLPKYESALREILDDRTILVFDEVHKVKGLKSKRAEVAKRISEKPSFKFVLTGTPIPNTYQDIYNFLNILYAEEYKMFFNFQPNSLKNPTSSEIQEINEKLYPFFWRTTKKQLQVPDANSDRIIKLNMNENEQAIIDLLYQKYGRSPFHLYIRLIQASTNPELLMKSIDAIEIYGEEDDSDWYNQFGGDVVRFSEDEINLIRKVSTTNKYQQAVELATSLVNNSKQAIIWCIFVNTIDKLHRDLSARGISVAVIYGSTPQQERDEIIQSFKREEIEVLITNPHTLAESVSLHKTCHDAIYLEYSFNLTHMLQSRDRIHRLGLTGDQYTQYYYLMLESGHDQRNTIDEKIYTRLKEKEQRMLEAIEGDVLSPEPRSDEEDILSLFKL</sequence>
<dbReference type="InterPro" id="IPR038718">
    <property type="entry name" value="SNF2-like_sf"/>
</dbReference>
<dbReference type="RefSeq" id="WP_106533605.1">
    <property type="nucleotide sequence ID" value="NZ_PYAT01000007.1"/>
</dbReference>
<name>A0A2P8GQJ1_9BACL</name>
<evidence type="ECO:0000259" key="2">
    <source>
        <dbReference type="PROSITE" id="PS51192"/>
    </source>
</evidence>
<keyword evidence="5" id="KW-1185">Reference proteome</keyword>
<comment type="caution">
    <text evidence="4">The sequence shown here is derived from an EMBL/GenBank/DDBJ whole genome shotgun (WGS) entry which is preliminary data.</text>
</comment>
<keyword evidence="4" id="KW-0067">ATP-binding</keyword>
<dbReference type="OrthoDB" id="9758243at2"/>
<reference evidence="4 5" key="1">
    <citation type="submission" date="2018-03" db="EMBL/GenBank/DDBJ databases">
        <title>Genomic Encyclopedia of Type Strains, Phase III (KMG-III): the genomes of soil and plant-associated and newly described type strains.</title>
        <authorList>
            <person name="Whitman W."/>
        </authorList>
    </citation>
    <scope>NUCLEOTIDE SEQUENCE [LARGE SCALE GENOMIC DNA]</scope>
    <source>
        <strain evidence="4 5">CGMCC 1.12259</strain>
    </source>
</reference>
<keyword evidence="4" id="KW-0347">Helicase</keyword>
<evidence type="ECO:0000259" key="3">
    <source>
        <dbReference type="PROSITE" id="PS51194"/>
    </source>
</evidence>
<dbReference type="GO" id="GO:0005524">
    <property type="term" value="F:ATP binding"/>
    <property type="evidence" value="ECO:0007669"/>
    <property type="project" value="InterPro"/>
</dbReference>
<keyword evidence="4" id="KW-0547">Nucleotide-binding</keyword>
<accession>A0A2P8GQJ1</accession>
<dbReference type="CDD" id="cd18793">
    <property type="entry name" value="SF2_C_SNF"/>
    <property type="match status" value="1"/>
</dbReference>
<dbReference type="PROSITE" id="PS51194">
    <property type="entry name" value="HELICASE_CTER"/>
    <property type="match status" value="1"/>
</dbReference>
<dbReference type="SMART" id="SM00490">
    <property type="entry name" value="HELICc"/>
    <property type="match status" value="1"/>
</dbReference>
<feature type="domain" description="Helicase ATP-binding" evidence="2">
    <location>
        <begin position="366"/>
        <end position="536"/>
    </location>
</feature>
<dbReference type="InterPro" id="IPR000330">
    <property type="entry name" value="SNF2_N"/>
</dbReference>
<dbReference type="Gene3D" id="3.40.50.300">
    <property type="entry name" value="P-loop containing nucleotide triphosphate hydrolases"/>
    <property type="match status" value="1"/>
</dbReference>
<dbReference type="InterPro" id="IPR001650">
    <property type="entry name" value="Helicase_C-like"/>
</dbReference>
<dbReference type="EMBL" id="PYAT01000007">
    <property type="protein sequence ID" value="PSL36230.1"/>
    <property type="molecule type" value="Genomic_DNA"/>
</dbReference>